<evidence type="ECO:0000256" key="1">
    <source>
        <dbReference type="SAM" id="MobiDB-lite"/>
    </source>
</evidence>
<feature type="region of interest" description="Disordered" evidence="1">
    <location>
        <begin position="139"/>
        <end position="187"/>
    </location>
</feature>
<reference evidence="2 3" key="1">
    <citation type="journal article" date="2021" name="Elife">
        <title>Chloroplast acquisition without the gene transfer in kleptoplastic sea slugs, Plakobranchus ocellatus.</title>
        <authorList>
            <person name="Maeda T."/>
            <person name="Takahashi S."/>
            <person name="Yoshida T."/>
            <person name="Shimamura S."/>
            <person name="Takaki Y."/>
            <person name="Nagai Y."/>
            <person name="Toyoda A."/>
            <person name="Suzuki Y."/>
            <person name="Arimoto A."/>
            <person name="Ishii H."/>
            <person name="Satoh N."/>
            <person name="Nishiyama T."/>
            <person name="Hasebe M."/>
            <person name="Maruyama T."/>
            <person name="Minagawa J."/>
            <person name="Obokata J."/>
            <person name="Shigenobu S."/>
        </authorList>
    </citation>
    <scope>NUCLEOTIDE SEQUENCE [LARGE SCALE GENOMIC DNA]</scope>
</reference>
<protein>
    <submittedName>
        <fullName evidence="2">Uncharacterized protein</fullName>
    </submittedName>
</protein>
<proteinExistence type="predicted"/>
<accession>A0AAV4EN09</accession>
<dbReference type="Proteomes" id="UP000762676">
    <property type="component" value="Unassembled WGS sequence"/>
</dbReference>
<keyword evidence="3" id="KW-1185">Reference proteome</keyword>
<sequence length="187" mass="22021">MVDDVNLGDKEELSEYEFRKSLRRLDPNNAQRHDGVSPSVLKRCADQTIRQLLAVYRQRGKHPVSSQHTPQKEYPPHRPHRGRWEIRGPEKRKTKKSGDVVRRALSCSGWTEPESINQSIIMQYPQFRKSKGPVQLLVETPRGSERLGNSHREKEKRRKGQRETEKGAERLRKEQREAEKLRKKQRN</sequence>
<dbReference type="EMBL" id="BMAT01003792">
    <property type="protein sequence ID" value="GFR62512.1"/>
    <property type="molecule type" value="Genomic_DNA"/>
</dbReference>
<evidence type="ECO:0000313" key="2">
    <source>
        <dbReference type="EMBL" id="GFR62512.1"/>
    </source>
</evidence>
<evidence type="ECO:0000313" key="3">
    <source>
        <dbReference type="Proteomes" id="UP000762676"/>
    </source>
</evidence>
<feature type="compositionally biased region" description="Basic and acidic residues" evidence="1">
    <location>
        <begin position="161"/>
        <end position="180"/>
    </location>
</feature>
<feature type="compositionally biased region" description="Basic and acidic residues" evidence="1">
    <location>
        <begin position="70"/>
        <end position="100"/>
    </location>
</feature>
<feature type="region of interest" description="Disordered" evidence="1">
    <location>
        <begin position="58"/>
        <end position="100"/>
    </location>
</feature>
<dbReference type="AlphaFoldDB" id="A0AAV4EN09"/>
<organism evidence="2 3">
    <name type="scientific">Elysia marginata</name>
    <dbReference type="NCBI Taxonomy" id="1093978"/>
    <lineage>
        <taxon>Eukaryota</taxon>
        <taxon>Metazoa</taxon>
        <taxon>Spiralia</taxon>
        <taxon>Lophotrochozoa</taxon>
        <taxon>Mollusca</taxon>
        <taxon>Gastropoda</taxon>
        <taxon>Heterobranchia</taxon>
        <taxon>Euthyneura</taxon>
        <taxon>Panpulmonata</taxon>
        <taxon>Sacoglossa</taxon>
        <taxon>Placobranchoidea</taxon>
        <taxon>Plakobranchidae</taxon>
        <taxon>Elysia</taxon>
    </lineage>
</organism>
<feature type="compositionally biased region" description="Basic and acidic residues" evidence="1">
    <location>
        <begin position="142"/>
        <end position="153"/>
    </location>
</feature>
<name>A0AAV4EN09_9GAST</name>
<gene>
    <name evidence="2" type="ORF">ElyMa_001874200</name>
</gene>
<comment type="caution">
    <text evidence="2">The sequence shown here is derived from an EMBL/GenBank/DDBJ whole genome shotgun (WGS) entry which is preliminary data.</text>
</comment>